<dbReference type="Pfam" id="PF03938">
    <property type="entry name" value="OmpH"/>
    <property type="match status" value="1"/>
</dbReference>
<dbReference type="Gene3D" id="3.30.910.20">
    <property type="entry name" value="Skp domain"/>
    <property type="match status" value="1"/>
</dbReference>
<dbReference type="GO" id="GO:0051082">
    <property type="term" value="F:unfolded protein binding"/>
    <property type="evidence" value="ECO:0007669"/>
    <property type="project" value="InterPro"/>
</dbReference>
<dbReference type="GO" id="GO:0005829">
    <property type="term" value="C:cytosol"/>
    <property type="evidence" value="ECO:0007669"/>
    <property type="project" value="TreeGrafter"/>
</dbReference>
<name>A0A0S2I2X0_9BACT</name>
<dbReference type="InterPro" id="IPR024930">
    <property type="entry name" value="Skp_dom_sf"/>
</dbReference>
<evidence type="ECO:0000256" key="1">
    <source>
        <dbReference type="ARBA" id="ARBA00009091"/>
    </source>
</evidence>
<dbReference type="KEGG" id="blq:L21SP5_02953"/>
<dbReference type="InterPro" id="IPR005632">
    <property type="entry name" value="Chaperone_Skp"/>
</dbReference>
<keyword evidence="2 3" id="KW-0732">Signal</keyword>
<evidence type="ECO:0000256" key="2">
    <source>
        <dbReference type="ARBA" id="ARBA00022729"/>
    </source>
</evidence>
<comment type="similarity">
    <text evidence="1">Belongs to the Skp family.</text>
</comment>
<proteinExistence type="inferred from homology"/>
<dbReference type="OrthoDB" id="1524711at2"/>
<dbReference type="AlphaFoldDB" id="A0A0S2I2X0"/>
<feature type="signal peptide" evidence="3">
    <location>
        <begin position="1"/>
        <end position="20"/>
    </location>
</feature>
<dbReference type="PANTHER" id="PTHR35089">
    <property type="entry name" value="CHAPERONE PROTEIN SKP"/>
    <property type="match status" value="1"/>
</dbReference>
<dbReference type="SUPFAM" id="SSF111384">
    <property type="entry name" value="OmpH-like"/>
    <property type="match status" value="1"/>
</dbReference>
<feature type="chain" id="PRO_5006599441" evidence="3">
    <location>
        <begin position="21"/>
        <end position="171"/>
    </location>
</feature>
<dbReference type="SMART" id="SM00935">
    <property type="entry name" value="OmpH"/>
    <property type="match status" value="1"/>
</dbReference>
<dbReference type="EMBL" id="CP013118">
    <property type="protein sequence ID" value="ALO16573.1"/>
    <property type="molecule type" value="Genomic_DNA"/>
</dbReference>
<evidence type="ECO:0000256" key="3">
    <source>
        <dbReference type="SAM" id="SignalP"/>
    </source>
</evidence>
<keyword evidence="5" id="KW-1185">Reference proteome</keyword>
<dbReference type="STRING" id="1307839.L21SP5_02953"/>
<dbReference type="GO" id="GO:0050821">
    <property type="term" value="P:protein stabilization"/>
    <property type="evidence" value="ECO:0007669"/>
    <property type="project" value="TreeGrafter"/>
</dbReference>
<sequence length="171" mass="19396" precursor="true">MKRVLLVLTALVIASGLTFAQKDLKIGHINSNVLVQQMPEFEQAQKELQKYAKDLEGALGEMQTELQTKYQNYSQRADSLTPLLRQAKEEEITELQRRMENFRTSAQEDLRKKEMELQQPIITKVQKAIDDVAQENGFTYILDAVEGGPVLYTAPSSIDITPMVKKKLGVQ</sequence>
<gene>
    <name evidence="4" type="primary">skp_2</name>
    <name evidence="4" type="ORF">L21SP5_02953</name>
</gene>
<dbReference type="Proteomes" id="UP000064893">
    <property type="component" value="Chromosome"/>
</dbReference>
<evidence type="ECO:0000313" key="4">
    <source>
        <dbReference type="EMBL" id="ALO16573.1"/>
    </source>
</evidence>
<evidence type="ECO:0000313" key="5">
    <source>
        <dbReference type="Proteomes" id="UP000064893"/>
    </source>
</evidence>
<organism evidence="4 5">
    <name type="scientific">Salinivirga cyanobacteriivorans</name>
    <dbReference type="NCBI Taxonomy" id="1307839"/>
    <lineage>
        <taxon>Bacteria</taxon>
        <taxon>Pseudomonadati</taxon>
        <taxon>Bacteroidota</taxon>
        <taxon>Bacteroidia</taxon>
        <taxon>Bacteroidales</taxon>
        <taxon>Salinivirgaceae</taxon>
        <taxon>Salinivirga</taxon>
    </lineage>
</organism>
<dbReference type="RefSeq" id="WP_057953933.1">
    <property type="nucleotide sequence ID" value="NZ_CP013118.1"/>
</dbReference>
<dbReference type="PANTHER" id="PTHR35089:SF1">
    <property type="entry name" value="CHAPERONE PROTEIN SKP"/>
    <property type="match status" value="1"/>
</dbReference>
<protein>
    <submittedName>
        <fullName evidence="4">Cationic 19 kDa outer membrane protein</fullName>
    </submittedName>
</protein>
<reference evidence="4 5" key="1">
    <citation type="submission" date="2015-11" db="EMBL/GenBank/DDBJ databases">
        <title>Description and complete genome sequence of a novel strain predominating in hypersaline microbial mats and representing a new family of the Bacteriodetes phylum.</title>
        <authorList>
            <person name="Spring S."/>
            <person name="Bunk B."/>
            <person name="Sproer C."/>
            <person name="Klenk H.-P."/>
        </authorList>
    </citation>
    <scope>NUCLEOTIDE SEQUENCE [LARGE SCALE GENOMIC DNA]</scope>
    <source>
        <strain evidence="4 5">L21-Spi-D4</strain>
    </source>
</reference>
<accession>A0A0S2I2X0</accession>